<dbReference type="InterPro" id="IPR029058">
    <property type="entry name" value="AB_hydrolase_fold"/>
</dbReference>
<accession>A0AA88GJI0</accession>
<dbReference type="RefSeq" id="XP_044545593.1">
    <property type="nucleotide sequence ID" value="XM_044698554.1"/>
</dbReference>
<feature type="region of interest" description="Disordered" evidence="1">
    <location>
        <begin position="1"/>
        <end position="37"/>
    </location>
</feature>
<gene>
    <name evidence="2" type="ORF">C9374_008474</name>
</gene>
<evidence type="ECO:0008006" key="4">
    <source>
        <dbReference type="Google" id="ProtNLM"/>
    </source>
</evidence>
<dbReference type="Proteomes" id="UP000816034">
    <property type="component" value="Unassembled WGS sequence"/>
</dbReference>
<dbReference type="Gene3D" id="3.40.50.1820">
    <property type="entry name" value="alpha/beta hydrolase"/>
    <property type="match status" value="1"/>
</dbReference>
<feature type="compositionally biased region" description="Polar residues" evidence="1">
    <location>
        <begin position="8"/>
        <end position="37"/>
    </location>
</feature>
<dbReference type="PANTHER" id="PTHR31934:SF5">
    <property type="entry name" value="OS05G0557900 PROTEIN"/>
    <property type="match status" value="1"/>
</dbReference>
<dbReference type="PANTHER" id="PTHR31934">
    <property type="entry name" value="ALPHA/BETA-HYDROLASES SUPERFAMILY PROTEIN"/>
    <property type="match status" value="1"/>
</dbReference>
<dbReference type="Pfam" id="PF02450">
    <property type="entry name" value="LCAT"/>
    <property type="match status" value="1"/>
</dbReference>
<evidence type="ECO:0000313" key="2">
    <source>
        <dbReference type="EMBL" id="KAG2378331.1"/>
    </source>
</evidence>
<proteinExistence type="predicted"/>
<name>A0AA88GJI0_NAELO</name>
<reference evidence="2 3" key="1">
    <citation type="journal article" date="2018" name="BMC Genomics">
        <title>The genome of Naegleria lovaniensis, the basis for a comparative approach to unravel pathogenicity factors of the human pathogenic amoeba N. fowleri.</title>
        <authorList>
            <person name="Liechti N."/>
            <person name="Schurch N."/>
            <person name="Bruggmann R."/>
            <person name="Wittwer M."/>
        </authorList>
    </citation>
    <scope>NUCLEOTIDE SEQUENCE [LARGE SCALE GENOMIC DNA]</scope>
    <source>
        <strain evidence="2 3">ATCC 30569</strain>
    </source>
</reference>
<keyword evidence="3" id="KW-1185">Reference proteome</keyword>
<organism evidence="2 3">
    <name type="scientific">Naegleria lovaniensis</name>
    <name type="common">Amoeba</name>
    <dbReference type="NCBI Taxonomy" id="51637"/>
    <lineage>
        <taxon>Eukaryota</taxon>
        <taxon>Discoba</taxon>
        <taxon>Heterolobosea</taxon>
        <taxon>Tetramitia</taxon>
        <taxon>Eutetramitia</taxon>
        <taxon>Vahlkampfiidae</taxon>
        <taxon>Naegleria</taxon>
    </lineage>
</organism>
<evidence type="ECO:0000256" key="1">
    <source>
        <dbReference type="SAM" id="MobiDB-lite"/>
    </source>
</evidence>
<evidence type="ECO:0000313" key="3">
    <source>
        <dbReference type="Proteomes" id="UP000816034"/>
    </source>
</evidence>
<sequence>MHADDTNIQKNTPSDSLTHDTGGSSSPSTPQIDSIPPISQATVDGLYHSLMSFIQQDNGRIFVEQMIQSIIPKYLKETSAPTFSKNVGEESSYGLVENSYQFSRTTDENSPFKLLTNQQQNLLFFIVGAAAETYKKVVLGQHQQEHLSKFDIDNADNARQLDNYEQDLIRLKVKLFFEEIERNVKQGVSKDKIGWLLKQLKKRDTMVQQEFDVEGNIITENSTAESQLLDDMEAFLEKSLYEEETELFKTLYPKADECSKYSGVLFVGGLYTDWYPFYFHGLKKHLNECGMKFKISKVNSGGSLEKNALFLKNEIIEYSKELNVTKGVLLIGHSKGACDVHRTLSKYENELKDHVKGMIALQAPFAGSALANDISEYGASKIALLSILVEEILGGELQAIEDLSYENRKRVIEEYPYNNETFPCISVSSHYQAPSSLLYPAISYLNMRYNVKNDGMVITMDGYIPGCKYIVIPEMDHSGGAFTGFPNLSEYDPAKLALTLVHIFHHYFSHKTNQLQ</sequence>
<dbReference type="GO" id="GO:0008374">
    <property type="term" value="F:O-acyltransferase activity"/>
    <property type="evidence" value="ECO:0007669"/>
    <property type="project" value="InterPro"/>
</dbReference>
<dbReference type="GO" id="GO:0006629">
    <property type="term" value="P:lipid metabolic process"/>
    <property type="evidence" value="ECO:0007669"/>
    <property type="project" value="InterPro"/>
</dbReference>
<protein>
    <recommendedName>
        <fullName evidence="4">DUF676 domain-containing protein</fullName>
    </recommendedName>
</protein>
<dbReference type="AlphaFoldDB" id="A0AA88GJI0"/>
<dbReference type="InterPro" id="IPR003386">
    <property type="entry name" value="LACT/PDAT_acylTrfase"/>
</dbReference>
<dbReference type="SUPFAM" id="SSF53474">
    <property type="entry name" value="alpha/beta-Hydrolases"/>
    <property type="match status" value="1"/>
</dbReference>
<dbReference type="EMBL" id="PYSW02000034">
    <property type="protein sequence ID" value="KAG2378331.1"/>
    <property type="molecule type" value="Genomic_DNA"/>
</dbReference>
<dbReference type="GeneID" id="68100928"/>
<comment type="caution">
    <text evidence="2">The sequence shown here is derived from an EMBL/GenBank/DDBJ whole genome shotgun (WGS) entry which is preliminary data.</text>
</comment>